<sequence length="119" mass="13563">MHEASFGDSTAMDEDDEDPDEHHGHSSLLETGHLKTDGHEVSVGRQVQRTDSLARFALPLARADLTPPLSWDAQMETVKVMKQRLELDIMTQSEEGLTEEAKEYLHVKRQQILRKLLEE</sequence>
<evidence type="ECO:0000256" key="1">
    <source>
        <dbReference type="SAM" id="MobiDB-lite"/>
    </source>
</evidence>
<accession>A0A8T1WIE1</accession>
<dbReference type="AlphaFoldDB" id="A0A8T1WIE1"/>
<dbReference type="EMBL" id="JAGDFL010000323">
    <property type="protein sequence ID" value="KAG7393166.1"/>
    <property type="molecule type" value="Genomic_DNA"/>
</dbReference>
<evidence type="ECO:0000313" key="3">
    <source>
        <dbReference type="Proteomes" id="UP000693981"/>
    </source>
</evidence>
<feature type="compositionally biased region" description="Basic and acidic residues" evidence="1">
    <location>
        <begin position="32"/>
        <end position="42"/>
    </location>
</feature>
<dbReference type="OrthoDB" id="129902at2759"/>
<keyword evidence="3" id="KW-1185">Reference proteome</keyword>
<dbReference type="Proteomes" id="UP000693981">
    <property type="component" value="Unassembled WGS sequence"/>
</dbReference>
<name>A0A8T1WIE1_9STRA</name>
<protein>
    <submittedName>
        <fullName evidence="2">Uncharacterized protein</fullName>
    </submittedName>
</protein>
<gene>
    <name evidence="2" type="ORF">PHYBOEH_006164</name>
</gene>
<proteinExistence type="predicted"/>
<organism evidence="2 3">
    <name type="scientific">Phytophthora boehmeriae</name>
    <dbReference type="NCBI Taxonomy" id="109152"/>
    <lineage>
        <taxon>Eukaryota</taxon>
        <taxon>Sar</taxon>
        <taxon>Stramenopiles</taxon>
        <taxon>Oomycota</taxon>
        <taxon>Peronosporomycetes</taxon>
        <taxon>Peronosporales</taxon>
        <taxon>Peronosporaceae</taxon>
        <taxon>Phytophthora</taxon>
    </lineage>
</organism>
<evidence type="ECO:0000313" key="2">
    <source>
        <dbReference type="EMBL" id="KAG7393166.1"/>
    </source>
</evidence>
<reference evidence="2" key="1">
    <citation type="submission" date="2021-02" db="EMBL/GenBank/DDBJ databases">
        <authorList>
            <person name="Palmer J.M."/>
        </authorList>
    </citation>
    <scope>NUCLEOTIDE SEQUENCE</scope>
    <source>
        <strain evidence="2">SCRP23</strain>
    </source>
</reference>
<feature type="region of interest" description="Disordered" evidence="1">
    <location>
        <begin position="1"/>
        <end position="46"/>
    </location>
</feature>
<comment type="caution">
    <text evidence="2">The sequence shown here is derived from an EMBL/GenBank/DDBJ whole genome shotgun (WGS) entry which is preliminary data.</text>
</comment>